<feature type="compositionally biased region" description="Basic and acidic residues" evidence="1">
    <location>
        <begin position="96"/>
        <end position="111"/>
    </location>
</feature>
<dbReference type="EMBL" id="FN555004">
    <property type="protein sequence ID" value="CBG39725.1"/>
    <property type="molecule type" value="Genomic_DNA"/>
</dbReference>
<reference evidence="2 3" key="1">
    <citation type="journal article" date="2010" name="BMC Genomics">
        <title>Comparative genomics and proteomics of Helicobacter mustelae, an ulcerogenic and carcinogenic gastric pathogen.</title>
        <authorList>
            <person name="O'Toole P.W."/>
            <person name="Snelling W.J."/>
            <person name="Canchaya C."/>
            <person name="Forde B.M."/>
            <person name="Hardie K.R."/>
            <person name="Josenhans C."/>
            <person name="Graham R.L.J."/>
            <person name="McMullan G."/>
            <person name="Parkhill J."/>
            <person name="Belda E."/>
            <person name="Bentley S.D."/>
        </authorList>
    </citation>
    <scope>NUCLEOTIDE SEQUENCE [LARGE SCALE GENOMIC DNA]</scope>
    <source>
        <strain evidence="3">ATCC 43772 / LMG 18044 / NCTC 12198 / 12198</strain>
    </source>
</reference>
<evidence type="ECO:0000313" key="2">
    <source>
        <dbReference type="EMBL" id="CBG39725.1"/>
    </source>
</evidence>
<protein>
    <submittedName>
        <fullName evidence="2">Uncharacterized protein</fullName>
    </submittedName>
</protein>
<gene>
    <name evidence="2" type="ordered locus">HMU04630</name>
</gene>
<dbReference type="AlphaFoldDB" id="D3UGV4"/>
<name>D3UGV4_HELM1</name>
<organism evidence="2 3">
    <name type="scientific">Helicobacter mustelae (strain ATCC 43772 / CCUG 25715 / CIP 103759 / LMG 18044 / NCTC 12198 / R85-136P)</name>
    <name type="common">Campylobacter mustelae</name>
    <dbReference type="NCBI Taxonomy" id="679897"/>
    <lineage>
        <taxon>Bacteria</taxon>
        <taxon>Pseudomonadati</taxon>
        <taxon>Campylobacterota</taxon>
        <taxon>Epsilonproteobacteria</taxon>
        <taxon>Campylobacterales</taxon>
        <taxon>Helicobacteraceae</taxon>
        <taxon>Helicobacter</taxon>
    </lineage>
</organism>
<feature type="region of interest" description="Disordered" evidence="1">
    <location>
        <begin position="77"/>
        <end position="111"/>
    </location>
</feature>
<evidence type="ECO:0000313" key="3">
    <source>
        <dbReference type="Proteomes" id="UP000001522"/>
    </source>
</evidence>
<dbReference type="Proteomes" id="UP000001522">
    <property type="component" value="Chromosome"/>
</dbReference>
<keyword evidence="3" id="KW-1185">Reference proteome</keyword>
<evidence type="ECO:0000256" key="1">
    <source>
        <dbReference type="SAM" id="MobiDB-lite"/>
    </source>
</evidence>
<proteinExistence type="predicted"/>
<accession>D3UGV4</accession>
<dbReference type="HOGENOM" id="CLU_2154867_0_0_7"/>
<sequence>MPHRDCAIKPLIRPCFFYLALASPYLPLLQLHPMEQKSKKTDTQNPSHINPTFVHKDVNFSTRVAKITSWREVAAQGAKTIKKRSKKTPAMINASKKAETRKNPIKQEPKQ</sequence>
<dbReference type="KEGG" id="hms:HMU04630"/>